<dbReference type="VEuPathDB" id="MicrosporidiaDB:G9O61_00g021640"/>
<name>A0A0F9WCY5_9MICR</name>
<dbReference type="VEuPathDB" id="MicrosporidiaDB:AAJ76_5100021067"/>
<evidence type="ECO:0000313" key="1">
    <source>
        <dbReference type="EMBL" id="KKO74685.1"/>
    </source>
</evidence>
<dbReference type="GeneID" id="36320863"/>
<dbReference type="Proteomes" id="UP000034350">
    <property type="component" value="Unassembled WGS sequence"/>
</dbReference>
<dbReference type="RefSeq" id="XP_024330427.1">
    <property type="nucleotide sequence ID" value="XM_024475915.1"/>
</dbReference>
<dbReference type="VEuPathDB" id="MicrosporidiaDB:G9O61_00g010610"/>
<evidence type="ECO:0000313" key="2">
    <source>
        <dbReference type="Proteomes" id="UP000034350"/>
    </source>
</evidence>
<organism evidence="1 2">
    <name type="scientific">Vairimorpha ceranae</name>
    <dbReference type="NCBI Taxonomy" id="40302"/>
    <lineage>
        <taxon>Eukaryota</taxon>
        <taxon>Fungi</taxon>
        <taxon>Fungi incertae sedis</taxon>
        <taxon>Microsporidia</taxon>
        <taxon>Nosematidae</taxon>
        <taxon>Vairimorpha</taxon>
    </lineage>
</organism>
<dbReference type="VEuPathDB" id="MicrosporidiaDB:NCER_100229"/>
<gene>
    <name evidence="1" type="ORF">AAJ76_5100021067</name>
</gene>
<keyword evidence="2" id="KW-1185">Reference proteome</keyword>
<sequence>MFTKTSSSSYSSTEESYSSEESDNIELSHVNNILIEDLCFLLTRNKFFTDPDQLVFIDKIFIVSNDVVLYYILLLDYSKMRSLIDKKVKKRINKFLKDNKVSINNLVLVFADKLCNLNIKEIVNAYKTLKFTSTNYIFISKCYYPSKEEKEEFLELFSDYKESLEILPVKIEEIFLNKFSKKKNINIGGVPFQMHLINNEDIKKYINILENEEE</sequence>
<proteinExistence type="predicted"/>
<dbReference type="AlphaFoldDB" id="A0A0F9WCY5"/>
<dbReference type="EMBL" id="JPQZ01000051">
    <property type="protein sequence ID" value="KKO74685.1"/>
    <property type="molecule type" value="Genomic_DNA"/>
</dbReference>
<reference evidence="1 2" key="1">
    <citation type="journal article" date="2015" name="Environ. Microbiol.">
        <title>Genome analyses suggest the presence of polyploidy and recent human-driven expansions in eight global populations of the honeybee pathogen Nosema ceranae.</title>
        <authorList>
            <person name="Pelin A."/>
            <person name="Selman M."/>
            <person name="Aris-Brosou S."/>
            <person name="Farinelli L."/>
            <person name="Corradi N."/>
        </authorList>
    </citation>
    <scope>NUCLEOTIDE SEQUENCE [LARGE SCALE GENOMIC DNA]</scope>
    <source>
        <strain evidence="1 2">PA08 1199</strain>
    </source>
</reference>
<protein>
    <submittedName>
        <fullName evidence="1">Uncharacterized protein</fullName>
    </submittedName>
</protein>
<accession>A0A0F9WCY5</accession>
<comment type="caution">
    <text evidence="1">The sequence shown here is derived from an EMBL/GenBank/DDBJ whole genome shotgun (WGS) entry which is preliminary data.</text>
</comment>